<feature type="region of interest" description="Disordered" evidence="1">
    <location>
        <begin position="46"/>
        <end position="69"/>
    </location>
</feature>
<feature type="domain" description="FAS1-like dehydratase" evidence="2">
    <location>
        <begin position="17"/>
        <end position="124"/>
    </location>
</feature>
<protein>
    <recommendedName>
        <fullName evidence="2">FAS1-like dehydratase domain-containing protein</fullName>
    </recommendedName>
</protein>
<dbReference type="AlphaFoldDB" id="A0A4R4NLM7"/>
<accession>A0A4R4NLM7</accession>
<dbReference type="EMBL" id="SMJZ01000012">
    <property type="protein sequence ID" value="TDC10105.1"/>
    <property type="molecule type" value="Genomic_DNA"/>
</dbReference>
<evidence type="ECO:0000313" key="3">
    <source>
        <dbReference type="EMBL" id="TDC10105.1"/>
    </source>
</evidence>
<keyword evidence="4" id="KW-1185">Reference proteome</keyword>
<organism evidence="3 4">
    <name type="scientific">Nonomuraea longispora</name>
    <dbReference type="NCBI Taxonomy" id="1848320"/>
    <lineage>
        <taxon>Bacteria</taxon>
        <taxon>Bacillati</taxon>
        <taxon>Actinomycetota</taxon>
        <taxon>Actinomycetes</taxon>
        <taxon>Streptosporangiales</taxon>
        <taxon>Streptosporangiaceae</taxon>
        <taxon>Nonomuraea</taxon>
    </lineage>
</organism>
<dbReference type="Pfam" id="PF13452">
    <property type="entry name" value="FAS1_DH_region"/>
    <property type="match status" value="1"/>
</dbReference>
<dbReference type="OrthoDB" id="5415111at2"/>
<evidence type="ECO:0000256" key="1">
    <source>
        <dbReference type="SAM" id="MobiDB-lite"/>
    </source>
</evidence>
<sequence length="145" mass="15586">MTGIPFPIEQGHVRTFARALGEDADVVPPTFPIAFAQFDPDWGLRMRPGAPWNGSGGGPGVSSGGGGGLHAEQEFEYFRPIRVGETLTARKREGRTWSKTGGRGVLNFAERHVDFFDADEELVARSTTVSVTVTPKTGDTPEAGR</sequence>
<comment type="caution">
    <text evidence="3">The sequence shown here is derived from an EMBL/GenBank/DDBJ whole genome shotgun (WGS) entry which is preliminary data.</text>
</comment>
<proteinExistence type="predicted"/>
<dbReference type="InterPro" id="IPR039569">
    <property type="entry name" value="FAS1-like_DH_region"/>
</dbReference>
<evidence type="ECO:0000259" key="2">
    <source>
        <dbReference type="Pfam" id="PF13452"/>
    </source>
</evidence>
<reference evidence="3 4" key="1">
    <citation type="submission" date="2019-02" db="EMBL/GenBank/DDBJ databases">
        <title>Draft genome sequences of novel Actinobacteria.</title>
        <authorList>
            <person name="Sahin N."/>
            <person name="Ay H."/>
            <person name="Saygin H."/>
        </authorList>
    </citation>
    <scope>NUCLEOTIDE SEQUENCE [LARGE SCALE GENOMIC DNA]</scope>
    <source>
        <strain evidence="3 4">KC201</strain>
    </source>
</reference>
<name>A0A4R4NLM7_9ACTN</name>
<dbReference type="InterPro" id="IPR029069">
    <property type="entry name" value="HotDog_dom_sf"/>
</dbReference>
<feature type="compositionally biased region" description="Gly residues" evidence="1">
    <location>
        <begin position="54"/>
        <end position="69"/>
    </location>
</feature>
<dbReference type="RefSeq" id="WP_132330471.1">
    <property type="nucleotide sequence ID" value="NZ_SMJZ01000012.1"/>
</dbReference>
<evidence type="ECO:0000313" key="4">
    <source>
        <dbReference type="Proteomes" id="UP000295157"/>
    </source>
</evidence>
<dbReference type="Proteomes" id="UP000295157">
    <property type="component" value="Unassembled WGS sequence"/>
</dbReference>
<gene>
    <name evidence="3" type="ORF">E1267_05665</name>
</gene>
<dbReference type="Gene3D" id="3.10.129.10">
    <property type="entry name" value="Hotdog Thioesterase"/>
    <property type="match status" value="1"/>
</dbReference>
<dbReference type="SUPFAM" id="SSF54637">
    <property type="entry name" value="Thioesterase/thiol ester dehydrase-isomerase"/>
    <property type="match status" value="1"/>
</dbReference>